<dbReference type="InterPro" id="IPR036259">
    <property type="entry name" value="MFS_trans_sf"/>
</dbReference>
<sequence>FIISYIYYALSWNTNDLGGDPYWTFFACGAVELPSGFIWMFLCKYVGHRYGLLLANILAGLSLLAVIFVPPGEKTIKL</sequence>
<dbReference type="Gene3D" id="1.20.1250.20">
    <property type="entry name" value="MFS general substrate transporter like domains"/>
    <property type="match status" value="1"/>
</dbReference>
<keyword evidence="1" id="KW-0472">Membrane</keyword>
<dbReference type="OrthoDB" id="10478661at2759"/>
<organism evidence="2 3">
    <name type="scientific">Nephila pilipes</name>
    <name type="common">Giant wood spider</name>
    <name type="synonym">Nephila maculata</name>
    <dbReference type="NCBI Taxonomy" id="299642"/>
    <lineage>
        <taxon>Eukaryota</taxon>
        <taxon>Metazoa</taxon>
        <taxon>Ecdysozoa</taxon>
        <taxon>Arthropoda</taxon>
        <taxon>Chelicerata</taxon>
        <taxon>Arachnida</taxon>
        <taxon>Araneae</taxon>
        <taxon>Araneomorphae</taxon>
        <taxon>Entelegynae</taxon>
        <taxon>Araneoidea</taxon>
        <taxon>Nephilidae</taxon>
        <taxon>Nephila</taxon>
    </lineage>
</organism>
<keyword evidence="3" id="KW-1185">Reference proteome</keyword>
<protein>
    <submittedName>
        <fullName evidence="2">Uncharacterized protein</fullName>
    </submittedName>
</protein>
<evidence type="ECO:0000313" key="2">
    <source>
        <dbReference type="EMBL" id="GFU07014.1"/>
    </source>
</evidence>
<evidence type="ECO:0000313" key="3">
    <source>
        <dbReference type="Proteomes" id="UP000887013"/>
    </source>
</evidence>
<comment type="caution">
    <text evidence="2">The sequence shown here is derived from an EMBL/GenBank/DDBJ whole genome shotgun (WGS) entry which is preliminary data.</text>
</comment>
<feature type="transmembrane region" description="Helical" evidence="1">
    <location>
        <begin position="50"/>
        <end position="69"/>
    </location>
</feature>
<gene>
    <name evidence="2" type="ORF">NPIL_17791</name>
</gene>
<keyword evidence="1" id="KW-1133">Transmembrane helix</keyword>
<feature type="non-terminal residue" evidence="2">
    <location>
        <position position="1"/>
    </location>
</feature>
<dbReference type="AlphaFoldDB" id="A0A8X6Q9V3"/>
<accession>A0A8X6Q9V3</accession>
<reference evidence="2" key="1">
    <citation type="submission" date="2020-08" db="EMBL/GenBank/DDBJ databases">
        <title>Multicomponent nature underlies the extraordinary mechanical properties of spider dragline silk.</title>
        <authorList>
            <person name="Kono N."/>
            <person name="Nakamura H."/>
            <person name="Mori M."/>
            <person name="Yoshida Y."/>
            <person name="Ohtoshi R."/>
            <person name="Malay A.D."/>
            <person name="Moran D.A.P."/>
            <person name="Tomita M."/>
            <person name="Numata K."/>
            <person name="Arakawa K."/>
        </authorList>
    </citation>
    <scope>NUCLEOTIDE SEQUENCE</scope>
</reference>
<dbReference type="Proteomes" id="UP000887013">
    <property type="component" value="Unassembled WGS sequence"/>
</dbReference>
<name>A0A8X6Q9V3_NEPPI</name>
<dbReference type="EMBL" id="BMAW01077565">
    <property type="protein sequence ID" value="GFU07014.1"/>
    <property type="molecule type" value="Genomic_DNA"/>
</dbReference>
<evidence type="ECO:0000256" key="1">
    <source>
        <dbReference type="SAM" id="Phobius"/>
    </source>
</evidence>
<keyword evidence="1" id="KW-0812">Transmembrane</keyword>
<proteinExistence type="predicted"/>
<feature type="transmembrane region" description="Helical" evidence="1">
    <location>
        <begin position="22"/>
        <end position="43"/>
    </location>
</feature>